<evidence type="ECO:0000259" key="1">
    <source>
        <dbReference type="Pfam" id="PF00501"/>
    </source>
</evidence>
<feature type="non-terminal residue" evidence="2">
    <location>
        <position position="1"/>
    </location>
</feature>
<dbReference type="Pfam" id="PF00501">
    <property type="entry name" value="AMP-binding"/>
    <property type="match status" value="1"/>
</dbReference>
<dbReference type="GO" id="GO:0005737">
    <property type="term" value="C:cytoplasm"/>
    <property type="evidence" value="ECO:0007669"/>
    <property type="project" value="TreeGrafter"/>
</dbReference>
<organism evidence="2 3">
    <name type="scientific">Adineta steineri</name>
    <dbReference type="NCBI Taxonomy" id="433720"/>
    <lineage>
        <taxon>Eukaryota</taxon>
        <taxon>Metazoa</taxon>
        <taxon>Spiralia</taxon>
        <taxon>Gnathifera</taxon>
        <taxon>Rotifera</taxon>
        <taxon>Eurotatoria</taxon>
        <taxon>Bdelloidea</taxon>
        <taxon>Adinetida</taxon>
        <taxon>Adinetidae</taxon>
        <taxon>Adineta</taxon>
    </lineage>
</organism>
<dbReference type="Proteomes" id="UP000663868">
    <property type="component" value="Unassembled WGS sequence"/>
</dbReference>
<dbReference type="GO" id="GO:0044550">
    <property type="term" value="P:secondary metabolite biosynthetic process"/>
    <property type="evidence" value="ECO:0007669"/>
    <property type="project" value="TreeGrafter"/>
</dbReference>
<dbReference type="EMBL" id="CAJOBB010017674">
    <property type="protein sequence ID" value="CAF4341491.1"/>
    <property type="molecule type" value="Genomic_DNA"/>
</dbReference>
<dbReference type="PANTHER" id="PTHR45527:SF1">
    <property type="entry name" value="FATTY ACID SYNTHASE"/>
    <property type="match status" value="1"/>
</dbReference>
<evidence type="ECO:0000313" key="2">
    <source>
        <dbReference type="EMBL" id="CAF4341491.1"/>
    </source>
</evidence>
<dbReference type="PANTHER" id="PTHR45527">
    <property type="entry name" value="NONRIBOSOMAL PEPTIDE SYNTHETASE"/>
    <property type="match status" value="1"/>
</dbReference>
<gene>
    <name evidence="2" type="ORF">KXQ929_LOCUS47739</name>
</gene>
<reference evidence="2" key="1">
    <citation type="submission" date="2021-02" db="EMBL/GenBank/DDBJ databases">
        <authorList>
            <person name="Nowell W R."/>
        </authorList>
    </citation>
    <scope>NUCLEOTIDE SEQUENCE</scope>
</reference>
<dbReference type="GO" id="GO:0031177">
    <property type="term" value="F:phosphopantetheine binding"/>
    <property type="evidence" value="ECO:0007669"/>
    <property type="project" value="TreeGrafter"/>
</dbReference>
<comment type="caution">
    <text evidence="2">The sequence shown here is derived from an EMBL/GenBank/DDBJ whole genome shotgun (WGS) entry which is preliminary data.</text>
</comment>
<name>A0A820KS76_9BILA</name>
<dbReference type="Gene3D" id="3.40.50.12780">
    <property type="entry name" value="N-terminal domain of ligase-like"/>
    <property type="match status" value="1"/>
</dbReference>
<dbReference type="SUPFAM" id="SSF56801">
    <property type="entry name" value="Acetyl-CoA synthetase-like"/>
    <property type="match status" value="1"/>
</dbReference>
<evidence type="ECO:0000313" key="3">
    <source>
        <dbReference type="Proteomes" id="UP000663868"/>
    </source>
</evidence>
<dbReference type="GO" id="GO:0043041">
    <property type="term" value="P:amino acid activation for nonribosomal peptide biosynthetic process"/>
    <property type="evidence" value="ECO:0007669"/>
    <property type="project" value="TreeGrafter"/>
</dbReference>
<dbReference type="AlphaFoldDB" id="A0A820KS76"/>
<proteinExistence type="predicted"/>
<protein>
    <recommendedName>
        <fullName evidence="1">AMP-dependent synthetase/ligase domain-containing protein</fullName>
    </recommendedName>
</protein>
<dbReference type="InterPro" id="IPR000873">
    <property type="entry name" value="AMP-dep_synth/lig_dom"/>
</dbReference>
<accession>A0A820KS76</accession>
<feature type="domain" description="AMP-dependent synthetase/ligase" evidence="1">
    <location>
        <begin position="33"/>
        <end position="197"/>
    </location>
</feature>
<dbReference type="InterPro" id="IPR042099">
    <property type="entry name" value="ANL_N_sf"/>
</dbReference>
<dbReference type="InterPro" id="IPR020845">
    <property type="entry name" value="AMP-binding_CS"/>
</dbReference>
<dbReference type="PROSITE" id="PS00455">
    <property type="entry name" value="AMP_BINDING"/>
    <property type="match status" value="1"/>
</dbReference>
<sequence>MFHNDIAVADIDSVLTSKERNAIVDIARLSNILVTGEDLAYIIFTSGSTGTPKAAQVRHRSLSRYMYSLVGGNILKEKDIIMQISRCSFDTHVQDIMGTLTTGATLVMLHPGGIIDLRYLADVIEKKNVTCLTSVPTILQHYFSFLQQPNNISALRSLRSVCTGGEMCSVNLVNLILSAVAHYCTLWNLYGPAEATI</sequence>